<reference evidence="1" key="1">
    <citation type="submission" date="2024-04" db="UniProtKB">
        <authorList>
            <consortium name="EnsemblMetazoa"/>
        </authorList>
    </citation>
    <scope>IDENTIFICATION</scope>
    <source>
        <strain evidence="1">EBRO</strain>
    </source>
</reference>
<name>A0AAG5DHX4_ANOAO</name>
<evidence type="ECO:0000313" key="1">
    <source>
        <dbReference type="EnsemblMetazoa" id="ENSAATROPP010495"/>
    </source>
</evidence>
<dbReference type="AlphaFoldDB" id="A0AAG5DHX4"/>
<protein>
    <submittedName>
        <fullName evidence="1">Uncharacterized protein</fullName>
    </submittedName>
</protein>
<organism evidence="1 2">
    <name type="scientific">Anopheles atroparvus</name>
    <name type="common">European mosquito</name>
    <dbReference type="NCBI Taxonomy" id="41427"/>
    <lineage>
        <taxon>Eukaryota</taxon>
        <taxon>Metazoa</taxon>
        <taxon>Ecdysozoa</taxon>
        <taxon>Arthropoda</taxon>
        <taxon>Hexapoda</taxon>
        <taxon>Insecta</taxon>
        <taxon>Pterygota</taxon>
        <taxon>Neoptera</taxon>
        <taxon>Endopterygota</taxon>
        <taxon>Diptera</taxon>
        <taxon>Nematocera</taxon>
        <taxon>Culicoidea</taxon>
        <taxon>Culicidae</taxon>
        <taxon>Anophelinae</taxon>
        <taxon>Anopheles</taxon>
    </lineage>
</organism>
<dbReference type="Proteomes" id="UP000075880">
    <property type="component" value="Unassembled WGS sequence"/>
</dbReference>
<dbReference type="EnsemblMetazoa" id="ENSAATROPT011599">
    <property type="protein sequence ID" value="ENSAATROPP010495"/>
    <property type="gene ID" value="ENSAATROPG009442"/>
</dbReference>
<keyword evidence="2" id="KW-1185">Reference proteome</keyword>
<proteinExistence type="predicted"/>
<sequence length="69" mass="7938">RFYLVILDLPLRYDRAVRDDQTGGKSSGGKLKYHRLTRYTPPSETTVDRISCDNVRKMKIVQSVCFLCG</sequence>
<accession>A0AAG5DHX4</accession>
<evidence type="ECO:0000313" key="2">
    <source>
        <dbReference type="Proteomes" id="UP000075880"/>
    </source>
</evidence>